<dbReference type="AlphaFoldDB" id="I3IMY1"/>
<gene>
    <name evidence="1" type="ORF">KSU1_C1480</name>
</gene>
<dbReference type="EMBL" id="BAFH01000003">
    <property type="protein sequence ID" value="GAB63076.1"/>
    <property type="molecule type" value="Genomic_DNA"/>
</dbReference>
<dbReference type="Proteomes" id="UP000002985">
    <property type="component" value="Unassembled WGS sequence"/>
</dbReference>
<reference evidence="1 2" key="1">
    <citation type="journal article" date="2012" name="FEBS Lett.">
        <title>Anammox organism KSU-1 expresses a NirK-type copper-containing nitrite reductase instead of a NirS-type with cytochrome cd1.</title>
        <authorList>
            <person name="Hira D."/>
            <person name="Toh H."/>
            <person name="Migita C.T."/>
            <person name="Okubo H."/>
            <person name="Nishiyama T."/>
            <person name="Hattori M."/>
            <person name="Furukawa K."/>
            <person name="Fujii T."/>
        </authorList>
    </citation>
    <scope>NUCLEOTIDE SEQUENCE [LARGE SCALE GENOMIC DNA]</scope>
</reference>
<proteinExistence type="predicted"/>
<accession>I3IMY1</accession>
<evidence type="ECO:0000313" key="2">
    <source>
        <dbReference type="Proteomes" id="UP000002985"/>
    </source>
</evidence>
<organism evidence="1 2">
    <name type="scientific">Candidatus Jettenia caeni</name>
    <dbReference type="NCBI Taxonomy" id="247490"/>
    <lineage>
        <taxon>Bacteria</taxon>
        <taxon>Pseudomonadati</taxon>
        <taxon>Planctomycetota</taxon>
        <taxon>Candidatus Brocadiia</taxon>
        <taxon>Candidatus Brocadiales</taxon>
        <taxon>Candidatus Brocadiaceae</taxon>
        <taxon>Candidatus Jettenia</taxon>
    </lineage>
</organism>
<comment type="caution">
    <text evidence="1">The sequence shown here is derived from an EMBL/GenBank/DDBJ whole genome shotgun (WGS) entry which is preliminary data.</text>
</comment>
<name>I3IMY1_9BACT</name>
<sequence>MKEKKAAFRLVGEVEGFEGNSLKVLVRQEAKEGYEEKEEVFEVFVPDDVLLLSKDPSLGTLVRLKGYIQAEEDEFGDRKGPQQPIVKELEIIEKT</sequence>
<dbReference type="STRING" id="247490.KSU1_C1480"/>
<protein>
    <submittedName>
        <fullName evidence="1">Uncharacterized protein</fullName>
    </submittedName>
</protein>
<evidence type="ECO:0000313" key="1">
    <source>
        <dbReference type="EMBL" id="GAB63076.1"/>
    </source>
</evidence>
<keyword evidence="2" id="KW-1185">Reference proteome</keyword>